<gene>
    <name evidence="1" type="ORF">CAL26_05835</name>
</gene>
<dbReference type="OrthoDB" id="2376767at2"/>
<dbReference type="Gene3D" id="3.40.50.450">
    <property type="match status" value="1"/>
</dbReference>
<organism evidence="1 2">
    <name type="scientific">Bordetella genomosp. 9</name>
    <dbReference type="NCBI Taxonomy" id="1416803"/>
    <lineage>
        <taxon>Bacteria</taxon>
        <taxon>Pseudomonadati</taxon>
        <taxon>Pseudomonadota</taxon>
        <taxon>Betaproteobacteria</taxon>
        <taxon>Burkholderiales</taxon>
        <taxon>Alcaligenaceae</taxon>
        <taxon>Bordetella</taxon>
    </lineage>
</organism>
<dbReference type="InterPro" id="IPR025518">
    <property type="entry name" value="DUF4406"/>
</dbReference>
<reference evidence="1" key="1">
    <citation type="submission" date="2017-05" db="EMBL/GenBank/DDBJ databases">
        <title>Complete and WGS of Bordetella genogroups.</title>
        <authorList>
            <person name="Spilker T."/>
            <person name="Lipuma J."/>
        </authorList>
    </citation>
    <scope>NUCLEOTIDE SEQUENCE</scope>
    <source>
        <strain evidence="1">AU21707</strain>
    </source>
</reference>
<evidence type="ECO:0008006" key="3">
    <source>
        <dbReference type="Google" id="ProtNLM"/>
    </source>
</evidence>
<keyword evidence="2" id="KW-1185">Reference proteome</keyword>
<evidence type="ECO:0000313" key="1">
    <source>
        <dbReference type="EMBL" id="OZI26832.1"/>
    </source>
</evidence>
<dbReference type="EMBL" id="NEVJ01000001">
    <property type="protein sequence ID" value="OZI26832.1"/>
    <property type="molecule type" value="Genomic_DNA"/>
</dbReference>
<proteinExistence type="predicted"/>
<sequence>MKVYLAGPMTGHPHLNHPAFHDAAARLRAHGIEVINPAEIVKHHGTPWAECMRRDIPELVGCEAIVLLPRWDASRGAKLECTIATSLGMRAWLYRLDEHGAAVLQQYR</sequence>
<dbReference type="AlphaFoldDB" id="A0A261RQ85"/>
<dbReference type="Pfam" id="PF14359">
    <property type="entry name" value="DUF4406"/>
    <property type="match status" value="1"/>
</dbReference>
<protein>
    <recommendedName>
        <fullName evidence="3">DUF4406 domain-containing protein</fullName>
    </recommendedName>
</protein>
<name>A0A261RQ85_9BORD</name>
<dbReference type="RefSeq" id="WP_094845921.1">
    <property type="nucleotide sequence ID" value="NZ_NEVJ01000001.1"/>
</dbReference>
<comment type="caution">
    <text evidence="1">The sequence shown here is derived from an EMBL/GenBank/DDBJ whole genome shotgun (WGS) entry which is preliminary data.</text>
</comment>
<evidence type="ECO:0000313" key="2">
    <source>
        <dbReference type="Proteomes" id="UP000216857"/>
    </source>
</evidence>
<dbReference type="SUPFAM" id="SSF52309">
    <property type="entry name" value="N-(deoxy)ribosyltransferase-like"/>
    <property type="match status" value="1"/>
</dbReference>
<dbReference type="Proteomes" id="UP000216857">
    <property type="component" value="Unassembled WGS sequence"/>
</dbReference>
<accession>A0A261RQ85</accession>